<comment type="caution">
    <text evidence="7">The sequence shown here is derived from an EMBL/GenBank/DDBJ whole genome shotgun (WGS) entry which is preliminary data.</text>
</comment>
<dbReference type="InterPro" id="IPR001737">
    <property type="entry name" value="KsgA/Erm"/>
</dbReference>
<name>A0ABS7CLQ0_9BACL</name>
<dbReference type="PROSITE" id="PS51689">
    <property type="entry name" value="SAM_RNA_A_N6_MT"/>
    <property type="match status" value="1"/>
</dbReference>
<evidence type="ECO:0000256" key="2">
    <source>
        <dbReference type="ARBA" id="ARBA00022679"/>
    </source>
</evidence>
<evidence type="ECO:0000259" key="6">
    <source>
        <dbReference type="SMART" id="SM00650"/>
    </source>
</evidence>
<feature type="binding site" evidence="5">
    <location>
        <position position="1"/>
    </location>
    <ligand>
        <name>S-adenosyl-L-methionine</name>
        <dbReference type="ChEBI" id="CHEBI:59789"/>
    </ligand>
</feature>
<dbReference type="SUPFAM" id="SSF53335">
    <property type="entry name" value="S-adenosyl-L-methionine-dependent methyltransferases"/>
    <property type="match status" value="1"/>
</dbReference>
<evidence type="ECO:0000256" key="4">
    <source>
        <dbReference type="ARBA" id="ARBA00022884"/>
    </source>
</evidence>
<feature type="binding site" evidence="5">
    <location>
        <position position="18"/>
    </location>
    <ligand>
        <name>S-adenosyl-L-methionine</name>
        <dbReference type="ChEBI" id="CHEBI:59789"/>
    </ligand>
</feature>
<feature type="binding site" evidence="5">
    <location>
        <position position="43"/>
    </location>
    <ligand>
        <name>S-adenosyl-L-methionine</name>
        <dbReference type="ChEBI" id="CHEBI:59789"/>
    </ligand>
</feature>
<keyword evidence="8" id="KW-1185">Reference proteome</keyword>
<dbReference type="Pfam" id="PF00398">
    <property type="entry name" value="RrnaAD"/>
    <property type="match status" value="1"/>
</dbReference>
<sequence>GAITIQLAEQARRILAVENDPRLAQILRRRLQNHIHITVIEKDFLQIRLPREPYQVVANIPFFLTTPILKLLLDPQSSSLQRAVLIMDKGAAKGLTAQTIRHPRVLTWRMWYKMELVGIVPRSFFSPPPSVDSVIFSIRRKPEPCL</sequence>
<feature type="non-terminal residue" evidence="7">
    <location>
        <position position="146"/>
    </location>
</feature>
<dbReference type="Gene3D" id="1.10.8.100">
    <property type="entry name" value="Ribosomal RNA adenine dimethylase-like, domain 2"/>
    <property type="match status" value="1"/>
</dbReference>
<evidence type="ECO:0000256" key="1">
    <source>
        <dbReference type="ARBA" id="ARBA00022603"/>
    </source>
</evidence>
<comment type="similarity">
    <text evidence="5">Belongs to the class I-like SAM-binding methyltransferase superfamily. rRNA adenine N(6)-methyltransferase family.</text>
</comment>
<dbReference type="SMART" id="SM00650">
    <property type="entry name" value="rADc"/>
    <property type="match status" value="1"/>
</dbReference>
<feature type="binding site" evidence="5">
    <location>
        <position position="59"/>
    </location>
    <ligand>
        <name>S-adenosyl-L-methionine</name>
        <dbReference type="ChEBI" id="CHEBI:59789"/>
    </ligand>
</feature>
<protein>
    <submittedName>
        <fullName evidence="7">rRNA adenine N(6)-methyltransferase family protein</fullName>
    </submittedName>
</protein>
<proteinExistence type="inferred from homology"/>
<dbReference type="Proteomes" id="UP001519887">
    <property type="component" value="Unassembled WGS sequence"/>
</dbReference>
<dbReference type="InterPro" id="IPR023165">
    <property type="entry name" value="rRNA_Ade_diMease-like_C"/>
</dbReference>
<feature type="domain" description="Ribosomal RNA adenine methylase transferase N-terminal" evidence="6">
    <location>
        <begin position="1"/>
        <end position="142"/>
    </location>
</feature>
<accession>A0ABS7CLQ0</accession>
<evidence type="ECO:0000256" key="3">
    <source>
        <dbReference type="ARBA" id="ARBA00022691"/>
    </source>
</evidence>
<dbReference type="PANTHER" id="PTHR11727:SF7">
    <property type="entry name" value="DIMETHYLADENOSINE TRANSFERASE-RELATED"/>
    <property type="match status" value="1"/>
</dbReference>
<keyword evidence="1 5" id="KW-0489">Methyltransferase</keyword>
<evidence type="ECO:0000313" key="8">
    <source>
        <dbReference type="Proteomes" id="UP001519887"/>
    </source>
</evidence>
<keyword evidence="4 5" id="KW-0694">RNA-binding</keyword>
<evidence type="ECO:0000313" key="7">
    <source>
        <dbReference type="EMBL" id="MBW7461850.1"/>
    </source>
</evidence>
<dbReference type="InterPro" id="IPR029063">
    <property type="entry name" value="SAM-dependent_MTases_sf"/>
</dbReference>
<gene>
    <name evidence="7" type="ORF">K0U00_48150</name>
</gene>
<reference evidence="7 8" key="1">
    <citation type="submission" date="2021-07" db="EMBL/GenBank/DDBJ databases">
        <title>Paenibacillus radiodurans sp. nov., isolated from the southeastern edge of Tengger Desert.</title>
        <authorList>
            <person name="Zhang G."/>
        </authorList>
    </citation>
    <scope>NUCLEOTIDE SEQUENCE [LARGE SCALE GENOMIC DNA]</scope>
    <source>
        <strain evidence="7 8">CCM 7311</strain>
    </source>
</reference>
<dbReference type="InterPro" id="IPR020598">
    <property type="entry name" value="rRNA_Ade_methylase_Trfase_N"/>
</dbReference>
<evidence type="ECO:0000256" key="5">
    <source>
        <dbReference type="PROSITE-ProRule" id="PRU01026"/>
    </source>
</evidence>
<dbReference type="Gene3D" id="3.40.50.150">
    <property type="entry name" value="Vaccinia Virus protein VP39"/>
    <property type="match status" value="1"/>
</dbReference>
<keyword evidence="2 5" id="KW-0808">Transferase</keyword>
<organism evidence="7 8">
    <name type="scientific">Paenibacillus sepulcri</name>
    <dbReference type="NCBI Taxonomy" id="359917"/>
    <lineage>
        <taxon>Bacteria</taxon>
        <taxon>Bacillati</taxon>
        <taxon>Bacillota</taxon>
        <taxon>Bacilli</taxon>
        <taxon>Bacillales</taxon>
        <taxon>Paenibacillaceae</taxon>
        <taxon>Paenibacillus</taxon>
    </lineage>
</organism>
<feature type="non-terminal residue" evidence="7">
    <location>
        <position position="1"/>
    </location>
</feature>
<dbReference type="PANTHER" id="PTHR11727">
    <property type="entry name" value="DIMETHYLADENOSINE TRANSFERASE"/>
    <property type="match status" value="1"/>
</dbReference>
<comment type="caution">
    <text evidence="5">Lacks conserved residue(s) required for the propagation of feature annotation.</text>
</comment>
<keyword evidence="3 5" id="KW-0949">S-adenosyl-L-methionine</keyword>
<dbReference type="EMBL" id="JAHZIK010003336">
    <property type="protein sequence ID" value="MBW7461850.1"/>
    <property type="molecule type" value="Genomic_DNA"/>
</dbReference>